<dbReference type="InterPro" id="IPR006056">
    <property type="entry name" value="RidA"/>
</dbReference>
<dbReference type="RefSeq" id="WP_066592284.1">
    <property type="nucleotide sequence ID" value="NZ_CAJTBZ010000025.1"/>
</dbReference>
<evidence type="ECO:0000313" key="3">
    <source>
        <dbReference type="Proteomes" id="UP000214610"/>
    </source>
</evidence>
<dbReference type="AlphaFoldDB" id="A0A227KDT5"/>
<proteinExistence type="inferred from homology"/>
<dbReference type="SUPFAM" id="SSF55298">
    <property type="entry name" value="YjgF-like"/>
    <property type="match status" value="1"/>
</dbReference>
<accession>A0A227KDT5</accession>
<dbReference type="EMBL" id="NHMP01000009">
    <property type="protein sequence ID" value="OXE45462.1"/>
    <property type="molecule type" value="Genomic_DNA"/>
</dbReference>
<dbReference type="InterPro" id="IPR035959">
    <property type="entry name" value="RutC-like_sf"/>
</dbReference>
<dbReference type="FunFam" id="3.30.1330.40:FF:000001">
    <property type="entry name" value="L-PSP family endoribonuclease"/>
    <property type="match status" value="1"/>
</dbReference>
<dbReference type="Pfam" id="PF01042">
    <property type="entry name" value="Ribonuc_L-PSP"/>
    <property type="match status" value="1"/>
</dbReference>
<organism evidence="2 3">
    <name type="scientific">Turicimonas muris</name>
    <dbReference type="NCBI Taxonomy" id="1796652"/>
    <lineage>
        <taxon>Bacteria</taxon>
        <taxon>Pseudomonadati</taxon>
        <taxon>Pseudomonadota</taxon>
        <taxon>Betaproteobacteria</taxon>
        <taxon>Burkholderiales</taxon>
        <taxon>Sutterellaceae</taxon>
        <taxon>Turicimonas</taxon>
    </lineage>
</organism>
<sequence length="125" mass="13048">MNQVITCENAPAAVGTYSVAFKAGNTLYCSGQLGIDPSTGELPNSVEAQVRQAFRNVFAIVEAAGGKPADIVRQTVYLTDLANFAVVNKVMAEVFKAPYPARSCVQISALPKGGLVEVEATAVIG</sequence>
<dbReference type="GeneID" id="78361221"/>
<protein>
    <submittedName>
        <fullName evidence="2">Reactive intermediate/imine deaminase</fullName>
    </submittedName>
</protein>
<dbReference type="CDD" id="cd00448">
    <property type="entry name" value="YjgF_YER057c_UK114_family"/>
    <property type="match status" value="1"/>
</dbReference>
<dbReference type="Proteomes" id="UP000214610">
    <property type="component" value="Unassembled WGS sequence"/>
</dbReference>
<dbReference type="Gene3D" id="3.30.1330.40">
    <property type="entry name" value="RutC-like"/>
    <property type="match status" value="1"/>
</dbReference>
<dbReference type="GO" id="GO:0019239">
    <property type="term" value="F:deaminase activity"/>
    <property type="evidence" value="ECO:0007669"/>
    <property type="project" value="TreeGrafter"/>
</dbReference>
<evidence type="ECO:0000313" key="2">
    <source>
        <dbReference type="EMBL" id="OXE45462.1"/>
    </source>
</evidence>
<evidence type="ECO:0000256" key="1">
    <source>
        <dbReference type="ARBA" id="ARBA00010552"/>
    </source>
</evidence>
<dbReference type="NCBIfam" id="TIGR00004">
    <property type="entry name" value="Rid family detoxifying hydrolase"/>
    <property type="match status" value="1"/>
</dbReference>
<keyword evidence="3" id="KW-1185">Reference proteome</keyword>
<reference evidence="3" key="1">
    <citation type="submission" date="2017-05" db="EMBL/GenBank/DDBJ databases">
        <title>Improved OligoMM genomes.</title>
        <authorList>
            <person name="Garzetti D."/>
        </authorList>
    </citation>
    <scope>NUCLEOTIDE SEQUENCE [LARGE SCALE GENOMIC DNA]</scope>
    <source>
        <strain evidence="3">YL45</strain>
    </source>
</reference>
<comment type="caution">
    <text evidence="2">The sequence shown here is derived from an EMBL/GenBank/DDBJ whole genome shotgun (WGS) entry which is preliminary data.</text>
</comment>
<dbReference type="InterPro" id="IPR006175">
    <property type="entry name" value="YjgF/YER057c/UK114"/>
</dbReference>
<dbReference type="PANTHER" id="PTHR11803">
    <property type="entry name" value="2-IMINOBUTANOATE/2-IMINOPROPANOATE DEAMINASE RIDA"/>
    <property type="match status" value="1"/>
</dbReference>
<gene>
    <name evidence="2" type="ORF">ADH67_11025</name>
</gene>
<dbReference type="GO" id="GO:0005829">
    <property type="term" value="C:cytosol"/>
    <property type="evidence" value="ECO:0007669"/>
    <property type="project" value="TreeGrafter"/>
</dbReference>
<dbReference type="PANTHER" id="PTHR11803:SF39">
    <property type="entry name" value="2-IMINOBUTANOATE_2-IMINOPROPANOATE DEAMINASE"/>
    <property type="match status" value="1"/>
</dbReference>
<comment type="similarity">
    <text evidence="1">Belongs to the RutC family.</text>
</comment>
<name>A0A227KDT5_9BURK</name>